<accession>M4VU06</accession>
<gene>
    <name evidence="2" type="ORF">A11Q_2483</name>
</gene>
<dbReference type="RefSeq" id="WP_015471189.1">
    <property type="nucleotide sequence ID" value="NC_020813.1"/>
</dbReference>
<dbReference type="KEGG" id="bex:A11Q_2483"/>
<feature type="chain" id="PRO_5004060477" evidence="1">
    <location>
        <begin position="25"/>
        <end position="341"/>
    </location>
</feature>
<dbReference type="InterPro" id="IPR006311">
    <property type="entry name" value="TAT_signal"/>
</dbReference>
<dbReference type="HOGENOM" id="CLU_812956_0_0_7"/>
<dbReference type="EMBL" id="CP003537">
    <property type="protein sequence ID" value="AGH96699.1"/>
    <property type="molecule type" value="Genomic_DNA"/>
</dbReference>
<protein>
    <submittedName>
        <fullName evidence="2">Uncharacterized protein</fullName>
    </submittedName>
</protein>
<feature type="signal peptide" evidence="1">
    <location>
        <begin position="1"/>
        <end position="24"/>
    </location>
</feature>
<organism evidence="2 3">
    <name type="scientific">Pseudobdellovibrio exovorus JSS</name>
    <dbReference type="NCBI Taxonomy" id="1184267"/>
    <lineage>
        <taxon>Bacteria</taxon>
        <taxon>Pseudomonadati</taxon>
        <taxon>Bdellovibrionota</taxon>
        <taxon>Bdellovibrionia</taxon>
        <taxon>Bdellovibrionales</taxon>
        <taxon>Pseudobdellovibrionaceae</taxon>
        <taxon>Pseudobdellovibrio</taxon>
    </lineage>
</organism>
<evidence type="ECO:0000313" key="3">
    <source>
        <dbReference type="Proteomes" id="UP000012040"/>
    </source>
</evidence>
<dbReference type="PROSITE" id="PS51318">
    <property type="entry name" value="TAT"/>
    <property type="match status" value="1"/>
</dbReference>
<evidence type="ECO:0000313" key="2">
    <source>
        <dbReference type="EMBL" id="AGH96699.1"/>
    </source>
</evidence>
<keyword evidence="3" id="KW-1185">Reference proteome</keyword>
<dbReference type="STRING" id="1184267.A11Q_2483"/>
<keyword evidence="1" id="KW-0732">Signal</keyword>
<dbReference type="AlphaFoldDB" id="M4VU06"/>
<sequence>MKQTRRRFLQFSLAAGALSTLSGAALIPQNNQNSSERPVGFMLNTLGFSVFQDEVKKNFRVYHDQQQAFADLKAGKLGCLISSSEYLALSQPVFSLFDSIPNDMDLAKKWDWVQQNYGLIQRHYSRLGLSSEVLGLTNPIGVRLSKVNATELATWQDSTTPLRIGAQQARSLWFSSMGFDVQGGRYKDNLGSQLELLRSDRLDITEAFSPSTFMKLIEKKKASGRIQDDFYQNQNVFIDRHSRSANMVEVIYAAQPAADNALLLNQVAVLKQQMQAILLQNQEMQNEILKDLSAKYNWKVHEIPVAIQDKLQKYKGHYLRALTQQYPDFNALISSYRQYGA</sequence>
<proteinExistence type="predicted"/>
<dbReference type="Proteomes" id="UP000012040">
    <property type="component" value="Chromosome"/>
</dbReference>
<evidence type="ECO:0000256" key="1">
    <source>
        <dbReference type="SAM" id="SignalP"/>
    </source>
</evidence>
<dbReference type="PATRIC" id="fig|1184267.3.peg.2510"/>
<name>M4VU06_9BACT</name>
<reference evidence="2 3" key="1">
    <citation type="journal article" date="2013" name="ISME J.">
        <title>By their genes ye shall know them: genomic signatures of predatory bacteria.</title>
        <authorList>
            <person name="Pasternak Z."/>
            <person name="Pietrokovski S."/>
            <person name="Rotem O."/>
            <person name="Gophna U."/>
            <person name="Lurie-Weinberger M.N."/>
            <person name="Jurkevitch E."/>
        </authorList>
    </citation>
    <scope>NUCLEOTIDE SEQUENCE [LARGE SCALE GENOMIC DNA]</scope>
    <source>
        <strain evidence="2 3">JSS</strain>
    </source>
</reference>